<dbReference type="EMBL" id="FQUX01000001">
    <property type="protein sequence ID" value="SHE64662.1"/>
    <property type="molecule type" value="Genomic_DNA"/>
</dbReference>
<dbReference type="Pfam" id="PF19891">
    <property type="entry name" value="DUF6364"/>
    <property type="match status" value="1"/>
</dbReference>
<accession>A0A1M4V6W6</accession>
<organism evidence="1 2">
    <name type="scientific">Arenibacter palladensis</name>
    <dbReference type="NCBI Taxonomy" id="237373"/>
    <lineage>
        <taxon>Bacteria</taxon>
        <taxon>Pseudomonadati</taxon>
        <taxon>Bacteroidota</taxon>
        <taxon>Flavobacteriia</taxon>
        <taxon>Flavobacteriales</taxon>
        <taxon>Flavobacteriaceae</taxon>
        <taxon>Arenibacter</taxon>
    </lineage>
</organism>
<evidence type="ECO:0008006" key="3">
    <source>
        <dbReference type="Google" id="ProtNLM"/>
    </source>
</evidence>
<keyword evidence="2" id="KW-1185">Reference proteome</keyword>
<dbReference type="Proteomes" id="UP000184406">
    <property type="component" value="Unassembled WGS sequence"/>
</dbReference>
<dbReference type="OrthoDB" id="6198066at2"/>
<evidence type="ECO:0000313" key="1">
    <source>
        <dbReference type="EMBL" id="SHE64662.1"/>
    </source>
</evidence>
<name>A0A1M4V6W6_9FLAO</name>
<evidence type="ECO:0000313" key="2">
    <source>
        <dbReference type="Proteomes" id="UP000184406"/>
    </source>
</evidence>
<reference evidence="2" key="1">
    <citation type="submission" date="2016-11" db="EMBL/GenBank/DDBJ databases">
        <authorList>
            <person name="Varghese N."/>
            <person name="Submissions S."/>
        </authorList>
    </citation>
    <scope>NUCLEOTIDE SEQUENCE [LARGE SCALE GENOMIC DNA]</scope>
    <source>
        <strain evidence="2">DSM 17539</strain>
    </source>
</reference>
<sequence length="80" mass="9306">MESKLTLKLDKHVISSAKKYAKKQNISLSKLIENYLNKVTHDEKEVANITPLVESLTGVIDLKENDYRKEYNNYLSKKYS</sequence>
<gene>
    <name evidence="1" type="ORF">SAMN03080594_101862</name>
</gene>
<dbReference type="AlphaFoldDB" id="A0A1M4V6W6"/>
<proteinExistence type="predicted"/>
<protein>
    <recommendedName>
        <fullName evidence="3">Antitoxin</fullName>
    </recommendedName>
</protein>
<dbReference type="RefSeq" id="WP_072860446.1">
    <property type="nucleotide sequence ID" value="NZ_FQUX01000001.1"/>
</dbReference>
<dbReference type="InterPro" id="IPR045944">
    <property type="entry name" value="DUF6364"/>
</dbReference>